<protein>
    <submittedName>
        <fullName evidence="1">Uncharacterized protein</fullName>
    </submittedName>
</protein>
<reference evidence="1 2" key="1">
    <citation type="submission" date="2016-05" db="EMBL/GenBank/DDBJ databases">
        <title>Complete genome sequence of Novosphingobium guangzhouense SA925(T).</title>
        <authorList>
            <person name="Sha S."/>
        </authorList>
    </citation>
    <scope>NUCLEOTIDE SEQUENCE [LARGE SCALE GENOMIC DNA]</scope>
    <source>
        <strain evidence="1 2">SA925</strain>
    </source>
</reference>
<dbReference type="OrthoDB" id="7597232at2"/>
<name>A0A2K2FUP3_9SPHN</name>
<evidence type="ECO:0000313" key="2">
    <source>
        <dbReference type="Proteomes" id="UP000236327"/>
    </source>
</evidence>
<accession>A0A2K2FUP3</accession>
<proteinExistence type="predicted"/>
<gene>
    <name evidence="1" type="ORF">A8V01_08980</name>
</gene>
<comment type="caution">
    <text evidence="1">The sequence shown here is derived from an EMBL/GenBank/DDBJ whole genome shotgun (WGS) entry which is preliminary data.</text>
</comment>
<organism evidence="1 2">
    <name type="scientific">Novosphingobium guangzhouense</name>
    <dbReference type="NCBI Taxonomy" id="1850347"/>
    <lineage>
        <taxon>Bacteria</taxon>
        <taxon>Pseudomonadati</taxon>
        <taxon>Pseudomonadota</taxon>
        <taxon>Alphaproteobacteria</taxon>
        <taxon>Sphingomonadales</taxon>
        <taxon>Sphingomonadaceae</taxon>
        <taxon>Novosphingobium</taxon>
    </lineage>
</organism>
<dbReference type="RefSeq" id="WP_103098672.1">
    <property type="nucleotide sequence ID" value="NZ_LYMM01000073.1"/>
</dbReference>
<dbReference type="EMBL" id="LYMM01000073">
    <property type="protein sequence ID" value="PNU02505.1"/>
    <property type="molecule type" value="Genomic_DNA"/>
</dbReference>
<evidence type="ECO:0000313" key="1">
    <source>
        <dbReference type="EMBL" id="PNU02505.1"/>
    </source>
</evidence>
<keyword evidence="2" id="KW-1185">Reference proteome</keyword>
<dbReference type="Proteomes" id="UP000236327">
    <property type="component" value="Unassembled WGS sequence"/>
</dbReference>
<sequence>MSVQSDLGPSMPPRIRVYQVAYDVERLAHLARELASTGPGGDVRRALAKLEEARGMLADFL</sequence>
<dbReference type="AlphaFoldDB" id="A0A2K2FUP3"/>